<comment type="caution">
    <text evidence="2">The sequence shown here is derived from an EMBL/GenBank/DDBJ whole genome shotgun (WGS) entry which is preliminary data.</text>
</comment>
<dbReference type="PANTHER" id="PTHR19346">
    <property type="entry name" value="SUGAR PHOSPHATE TRANSPORTER DOMAIN-CONTAINING PROTEIN"/>
    <property type="match status" value="1"/>
</dbReference>
<dbReference type="OrthoDB" id="10062838at2759"/>
<reference evidence="3" key="1">
    <citation type="journal article" date="2012" name="Science">
        <title>The Paleozoic origin of enzymatic lignin decomposition reconstructed from 31 fungal genomes.</title>
        <authorList>
            <person name="Floudas D."/>
            <person name="Binder M."/>
            <person name="Riley R."/>
            <person name="Barry K."/>
            <person name="Blanchette R.A."/>
            <person name="Henrissat B."/>
            <person name="Martinez A.T."/>
            <person name="Otillar R."/>
            <person name="Spatafora J.W."/>
            <person name="Yadav J.S."/>
            <person name="Aerts A."/>
            <person name="Benoit I."/>
            <person name="Boyd A."/>
            <person name="Carlson A."/>
            <person name="Copeland A."/>
            <person name="Coutinho P.M."/>
            <person name="de Vries R.P."/>
            <person name="Ferreira P."/>
            <person name="Findley K."/>
            <person name="Foster B."/>
            <person name="Gaskell J."/>
            <person name="Glotzer D."/>
            <person name="Gorecki P."/>
            <person name="Heitman J."/>
            <person name="Hesse C."/>
            <person name="Hori C."/>
            <person name="Igarashi K."/>
            <person name="Jurgens J.A."/>
            <person name="Kallen N."/>
            <person name="Kersten P."/>
            <person name="Kohler A."/>
            <person name="Kuees U."/>
            <person name="Kumar T.K.A."/>
            <person name="Kuo A."/>
            <person name="LaButti K."/>
            <person name="Larrondo L.F."/>
            <person name="Lindquist E."/>
            <person name="Ling A."/>
            <person name="Lombard V."/>
            <person name="Lucas S."/>
            <person name="Lundell T."/>
            <person name="Martin R."/>
            <person name="McLaughlin D.J."/>
            <person name="Morgenstern I."/>
            <person name="Morin E."/>
            <person name="Murat C."/>
            <person name="Nagy L.G."/>
            <person name="Nolan M."/>
            <person name="Ohm R.A."/>
            <person name="Patyshakuliyeva A."/>
            <person name="Rokas A."/>
            <person name="Ruiz-Duenas F.J."/>
            <person name="Sabat G."/>
            <person name="Salamov A."/>
            <person name="Samejima M."/>
            <person name="Schmutz J."/>
            <person name="Slot J.C."/>
            <person name="St John F."/>
            <person name="Stenlid J."/>
            <person name="Sun H."/>
            <person name="Sun S."/>
            <person name="Syed K."/>
            <person name="Tsang A."/>
            <person name="Wiebenga A."/>
            <person name="Young D."/>
            <person name="Pisabarro A."/>
            <person name="Eastwood D.C."/>
            <person name="Martin F."/>
            <person name="Cullen D."/>
            <person name="Grigoriev I.V."/>
            <person name="Hibbett D.S."/>
        </authorList>
    </citation>
    <scope>NUCLEOTIDE SEQUENCE [LARGE SCALE GENOMIC DNA]</scope>
    <source>
        <strain evidence="3">RWD-64-598 SS2</strain>
    </source>
</reference>
<gene>
    <name evidence="2" type="ORF">CONPUDRAFT_44840</name>
</gene>
<dbReference type="InterPro" id="IPR026505">
    <property type="entry name" value="Solute_c_fam_35_mem_F3/F4"/>
</dbReference>
<evidence type="ECO:0000313" key="3">
    <source>
        <dbReference type="Proteomes" id="UP000053558"/>
    </source>
</evidence>
<dbReference type="AlphaFoldDB" id="A0A5M3N6R7"/>
<dbReference type="RefSeq" id="XP_007762471.1">
    <property type="nucleotide sequence ID" value="XM_007764281.1"/>
</dbReference>
<organism evidence="2 3">
    <name type="scientific">Coniophora puteana (strain RWD-64-598)</name>
    <name type="common">Brown rot fungus</name>
    <dbReference type="NCBI Taxonomy" id="741705"/>
    <lineage>
        <taxon>Eukaryota</taxon>
        <taxon>Fungi</taxon>
        <taxon>Dikarya</taxon>
        <taxon>Basidiomycota</taxon>
        <taxon>Agaricomycotina</taxon>
        <taxon>Agaricomycetes</taxon>
        <taxon>Agaricomycetidae</taxon>
        <taxon>Boletales</taxon>
        <taxon>Coniophorineae</taxon>
        <taxon>Coniophoraceae</taxon>
        <taxon>Coniophora</taxon>
    </lineage>
</organism>
<dbReference type="GeneID" id="19207022"/>
<feature type="transmembrane region" description="Helical" evidence="1">
    <location>
        <begin position="374"/>
        <end position="393"/>
    </location>
</feature>
<dbReference type="EMBL" id="JH711573">
    <property type="protein sequence ID" value="EIW86744.1"/>
    <property type="molecule type" value="Genomic_DNA"/>
</dbReference>
<name>A0A5M3N6R7_CONPW</name>
<evidence type="ECO:0000256" key="1">
    <source>
        <dbReference type="SAM" id="Phobius"/>
    </source>
</evidence>
<feature type="transmembrane region" description="Helical" evidence="1">
    <location>
        <begin position="348"/>
        <end position="368"/>
    </location>
</feature>
<dbReference type="OMA" id="AVYIQHQ"/>
<keyword evidence="3" id="KW-1185">Reference proteome</keyword>
<keyword evidence="1" id="KW-1133">Transmembrane helix</keyword>
<accession>A0A5M3N6R7</accession>
<feature type="transmembrane region" description="Helical" evidence="1">
    <location>
        <begin position="145"/>
        <end position="163"/>
    </location>
</feature>
<protein>
    <recommendedName>
        <fullName evidence="4">EamA domain-containing protein</fullName>
    </recommendedName>
</protein>
<feature type="transmembrane region" description="Helical" evidence="1">
    <location>
        <begin position="278"/>
        <end position="301"/>
    </location>
</feature>
<feature type="transmembrane region" description="Helical" evidence="1">
    <location>
        <begin position="170"/>
        <end position="189"/>
    </location>
</feature>
<dbReference type="Proteomes" id="UP000053558">
    <property type="component" value="Unassembled WGS sequence"/>
</dbReference>
<evidence type="ECO:0008006" key="4">
    <source>
        <dbReference type="Google" id="ProtNLM"/>
    </source>
</evidence>
<proteinExistence type="predicted"/>
<keyword evidence="1" id="KW-0472">Membrane</keyword>
<feature type="transmembrane region" description="Helical" evidence="1">
    <location>
        <begin position="50"/>
        <end position="73"/>
    </location>
</feature>
<feature type="transmembrane region" description="Helical" evidence="1">
    <location>
        <begin position="209"/>
        <end position="227"/>
    </location>
</feature>
<feature type="transmembrane region" description="Helical" evidence="1">
    <location>
        <begin position="114"/>
        <end position="139"/>
    </location>
</feature>
<dbReference type="PANTHER" id="PTHR19346:SF4">
    <property type="entry name" value="SUGAR PHOSPHATE TRANSPORTER DOMAIN-CONTAINING PROTEIN"/>
    <property type="match status" value="1"/>
</dbReference>
<sequence length="397" mass="43168">MADRHNALAPPRKLGGKTAAGVFALVLLAFVTESQLTQYVQTKLDYRKPYLIFYLVHSSFSASFFLHILYLVLFTGKSYRALRNGLSFAITRHMAPHNDNTTVTPSTPFPTVRFLVLCAIMTTGISIPGLLWFAAMALASVTDVTAIWNTNAFFAYIFTVKLMKLKWGTLRLVAVCLATIGVLIIVYGGSTMSEVPESDASSQSTRPSGPMVGDLLTLVASAGYGLYQVLYKKNVALPSDEKAPTMYTHVSGSVDSLEEEAQTLDPSDKEDEMVNPPFGLHANLVTSTIGLMTLVTLWLPLPILHFYGVEPFELPTDTRTFLTLAAICISGLIFNSGFMILLGIWGPIITSVGNLLTIVLTLISDLVFDAVALTVWSLLGAGMIIGAFGVLVYEMRT</sequence>
<feature type="transmembrane region" description="Helical" evidence="1">
    <location>
        <begin position="321"/>
        <end position="341"/>
    </location>
</feature>
<evidence type="ECO:0000313" key="2">
    <source>
        <dbReference type="EMBL" id="EIW86744.1"/>
    </source>
</evidence>
<keyword evidence="1" id="KW-0812">Transmembrane</keyword>
<dbReference type="KEGG" id="cput:CONPUDRAFT_44840"/>